<proteinExistence type="inferred from homology"/>
<dbReference type="InterPro" id="IPR003738">
    <property type="entry name" value="SRAP"/>
</dbReference>
<keyword evidence="5" id="KW-0190">Covalent protein-DNA linkage</keyword>
<dbReference type="SUPFAM" id="SSF143081">
    <property type="entry name" value="BB1717-like"/>
    <property type="match status" value="1"/>
</dbReference>
<dbReference type="PANTHER" id="PTHR13604">
    <property type="entry name" value="DC12-RELATED"/>
    <property type="match status" value="1"/>
</dbReference>
<keyword evidence="7" id="KW-0456">Lyase</keyword>
<evidence type="ECO:0000256" key="7">
    <source>
        <dbReference type="ARBA" id="ARBA00023239"/>
    </source>
</evidence>
<keyword evidence="6" id="KW-0238">DNA-binding</keyword>
<evidence type="ECO:0000256" key="3">
    <source>
        <dbReference type="ARBA" id="ARBA00022763"/>
    </source>
</evidence>
<reference evidence="10" key="1">
    <citation type="journal article" date="2019" name="Int. J. Syst. Evol. Microbiol.">
        <title>The Global Catalogue of Microorganisms (GCM) 10K type strain sequencing project: providing services to taxonomists for standard genome sequencing and annotation.</title>
        <authorList>
            <consortium name="The Broad Institute Genomics Platform"/>
            <consortium name="The Broad Institute Genome Sequencing Center for Infectious Disease"/>
            <person name="Wu L."/>
            <person name="Ma J."/>
        </authorList>
    </citation>
    <scope>NUCLEOTIDE SEQUENCE [LARGE SCALE GENOMIC DNA]</scope>
    <source>
        <strain evidence="10">JCM 9458</strain>
    </source>
</reference>
<evidence type="ECO:0000256" key="4">
    <source>
        <dbReference type="ARBA" id="ARBA00022801"/>
    </source>
</evidence>
<gene>
    <name evidence="9" type="ORF">GCM10020369_71950</name>
</gene>
<dbReference type="PANTHER" id="PTHR13604:SF0">
    <property type="entry name" value="ABASIC SITE PROCESSING PROTEIN HMCES"/>
    <property type="match status" value="1"/>
</dbReference>
<comment type="caution">
    <text evidence="9">The sequence shown here is derived from an EMBL/GenBank/DDBJ whole genome shotgun (WGS) entry which is preliminary data.</text>
</comment>
<evidence type="ECO:0000256" key="6">
    <source>
        <dbReference type="ARBA" id="ARBA00023125"/>
    </source>
</evidence>
<accession>A0ABP6TAE2</accession>
<comment type="similarity">
    <text evidence="1 8">Belongs to the SOS response-associated peptidase family.</text>
</comment>
<dbReference type="EC" id="3.4.-.-" evidence="8"/>
<evidence type="ECO:0000256" key="1">
    <source>
        <dbReference type="ARBA" id="ARBA00008136"/>
    </source>
</evidence>
<keyword evidence="10" id="KW-1185">Reference proteome</keyword>
<name>A0ABP6TAE2_9ACTN</name>
<organism evidence="9 10">
    <name type="scientific">Cryptosporangium minutisporangium</name>
    <dbReference type="NCBI Taxonomy" id="113569"/>
    <lineage>
        <taxon>Bacteria</taxon>
        <taxon>Bacillati</taxon>
        <taxon>Actinomycetota</taxon>
        <taxon>Actinomycetes</taxon>
        <taxon>Cryptosporangiales</taxon>
        <taxon>Cryptosporangiaceae</taxon>
        <taxon>Cryptosporangium</taxon>
    </lineage>
</organism>
<dbReference type="Proteomes" id="UP001501676">
    <property type="component" value="Unassembled WGS sequence"/>
</dbReference>
<evidence type="ECO:0000313" key="9">
    <source>
        <dbReference type="EMBL" id="GAA3396185.1"/>
    </source>
</evidence>
<dbReference type="Gene3D" id="3.90.1680.10">
    <property type="entry name" value="SOS response associated peptidase-like"/>
    <property type="match status" value="1"/>
</dbReference>
<dbReference type="EMBL" id="BAAAYN010000054">
    <property type="protein sequence ID" value="GAA3396185.1"/>
    <property type="molecule type" value="Genomic_DNA"/>
</dbReference>
<keyword evidence="4 8" id="KW-0378">Hydrolase</keyword>
<evidence type="ECO:0000256" key="5">
    <source>
        <dbReference type="ARBA" id="ARBA00023124"/>
    </source>
</evidence>
<keyword evidence="2 8" id="KW-0645">Protease</keyword>
<keyword evidence="3" id="KW-0227">DNA damage</keyword>
<sequence length="224" mass="24405">MAEFDAIGPEFDEPLRPDYNVAPTTQVPVVRVSASRGGRVVDSLRWGLVPSWSSDLSVGARMINARAESVATKPAFRSAFARRRCLVPADGWYEWSARPDGPGKQAWYLTREDGGSCVFAGLWEVWGSGDEKVATCSIVTTDALAPLTEVHHRMPLLLPRERWAEWLGESPVDADALLAPPSPEWLAGMELRPVGSAVGNVRNNGPQLQAAVDRSTPVPLDTLF</sequence>
<dbReference type="InterPro" id="IPR036590">
    <property type="entry name" value="SRAP-like"/>
</dbReference>
<evidence type="ECO:0000313" key="10">
    <source>
        <dbReference type="Proteomes" id="UP001501676"/>
    </source>
</evidence>
<protein>
    <recommendedName>
        <fullName evidence="8">Abasic site processing protein</fullName>
        <ecNumber evidence="8">3.4.-.-</ecNumber>
    </recommendedName>
</protein>
<evidence type="ECO:0000256" key="2">
    <source>
        <dbReference type="ARBA" id="ARBA00022670"/>
    </source>
</evidence>
<dbReference type="Pfam" id="PF02586">
    <property type="entry name" value="SRAP"/>
    <property type="match status" value="1"/>
</dbReference>
<evidence type="ECO:0000256" key="8">
    <source>
        <dbReference type="RuleBase" id="RU364100"/>
    </source>
</evidence>